<dbReference type="Gene3D" id="1.25.40.20">
    <property type="entry name" value="Ankyrin repeat-containing domain"/>
    <property type="match status" value="2"/>
</dbReference>
<dbReference type="Pfam" id="PF07525">
    <property type="entry name" value="SOCS_box"/>
    <property type="match status" value="1"/>
</dbReference>
<dbReference type="SUPFAM" id="SSF158235">
    <property type="entry name" value="SOCS box-like"/>
    <property type="match status" value="1"/>
</dbReference>
<dbReference type="PROSITE" id="PS50297">
    <property type="entry name" value="ANK_REP_REGION"/>
    <property type="match status" value="1"/>
</dbReference>
<organism evidence="4 5">
    <name type="scientific">Hippocampus comes</name>
    <name type="common">Tiger tail seahorse</name>
    <dbReference type="NCBI Taxonomy" id="109280"/>
    <lineage>
        <taxon>Eukaryota</taxon>
        <taxon>Metazoa</taxon>
        <taxon>Chordata</taxon>
        <taxon>Craniata</taxon>
        <taxon>Vertebrata</taxon>
        <taxon>Euteleostomi</taxon>
        <taxon>Actinopterygii</taxon>
        <taxon>Neopterygii</taxon>
        <taxon>Teleostei</taxon>
        <taxon>Neoteleostei</taxon>
        <taxon>Acanthomorphata</taxon>
        <taxon>Syngnathiaria</taxon>
        <taxon>Syngnathiformes</taxon>
        <taxon>Syngnathoidei</taxon>
        <taxon>Syngnathidae</taxon>
        <taxon>Hippocampus</taxon>
    </lineage>
</organism>
<dbReference type="InterPro" id="IPR036770">
    <property type="entry name" value="Ankyrin_rpt-contain_sf"/>
</dbReference>
<evidence type="ECO:0000313" key="4">
    <source>
        <dbReference type="Ensembl" id="ENSHCOP00000011694.1"/>
    </source>
</evidence>
<dbReference type="PROSITE" id="PS50088">
    <property type="entry name" value="ANK_REPEAT"/>
    <property type="match status" value="1"/>
</dbReference>
<evidence type="ECO:0000256" key="2">
    <source>
        <dbReference type="PROSITE-ProRule" id="PRU00023"/>
    </source>
</evidence>
<protein>
    <submittedName>
        <fullName evidence="4">Ankyrin repeat and SOCS box containing 6</fullName>
    </submittedName>
</protein>
<reference evidence="4" key="1">
    <citation type="submission" date="2025-08" db="UniProtKB">
        <authorList>
            <consortium name="Ensembl"/>
        </authorList>
    </citation>
    <scope>IDENTIFICATION</scope>
</reference>
<dbReference type="AlphaFoldDB" id="A0A3Q2Y2G8"/>
<dbReference type="Ensembl" id="ENSHCOT00000018500.1">
    <property type="protein sequence ID" value="ENSHCOP00000011694.1"/>
    <property type="gene ID" value="ENSHCOG00000014605.1"/>
</dbReference>
<evidence type="ECO:0000256" key="1">
    <source>
        <dbReference type="ARBA" id="ARBA00004906"/>
    </source>
</evidence>
<dbReference type="SMART" id="SM00248">
    <property type="entry name" value="ANK"/>
    <property type="match status" value="3"/>
</dbReference>
<feature type="domain" description="SOCS box" evidence="3">
    <location>
        <begin position="323"/>
        <end position="358"/>
    </location>
</feature>
<accession>A0A3Q2Y2G8</accession>
<dbReference type="PANTHER" id="PTHR46224">
    <property type="entry name" value="ANKYRIN REPEAT FAMILY PROTEIN"/>
    <property type="match status" value="1"/>
</dbReference>
<keyword evidence="5" id="KW-1185">Reference proteome</keyword>
<dbReference type="InterPro" id="IPR001496">
    <property type="entry name" value="SOCS_box"/>
</dbReference>
<dbReference type="PROSITE" id="PS50225">
    <property type="entry name" value="SOCS"/>
    <property type="match status" value="1"/>
</dbReference>
<evidence type="ECO:0000313" key="5">
    <source>
        <dbReference type="Proteomes" id="UP000264820"/>
    </source>
</evidence>
<dbReference type="PANTHER" id="PTHR46224:SF64">
    <property type="entry name" value="IQ MOTIF AND ANKYRIN REPEAT DOMAIN-CONTAINING PROTEIN 1"/>
    <property type="match status" value="1"/>
</dbReference>
<dbReference type="InterPro" id="IPR051616">
    <property type="entry name" value="Cul2-RING_E3_ligase_SR"/>
</dbReference>
<dbReference type="InterPro" id="IPR036036">
    <property type="entry name" value="SOCS_box-like_dom_sf"/>
</dbReference>
<sequence>TPYLHGFRRIEYEEIGKGYHASAFTRRKISLIELLERESQSQDFLEAIGYCLMEVAGGGSMEAAVILLQYGANPNYEGDPLHAAVLSNRPNMVKLLVEHNADIERRNTCHEDSPLDLASRDPDCFPCLLTLLELGANVNARNTRGADVNAATEDGQTVQSVLVIRFQQALDGSAEAAETGKFCLEITQLLLAYGMDPSRVDDDGESSLTQTSLKYFEQLFPLAVLIIQSGATLFSADSDSDWQAPTIILQGLQSALRHCSDPNYASELLEKAEFLLELAKVNYPRVSLHPILGALSFGQDPHPYAPAIQNVYARSSQAHFQDTLKRICRAFIRGHLQPWPLEERINALPLPNTLKGFLLSGHTYKPKPGWDCFKPKF</sequence>
<evidence type="ECO:0000259" key="3">
    <source>
        <dbReference type="PROSITE" id="PS50225"/>
    </source>
</evidence>
<dbReference type="Proteomes" id="UP000264820">
    <property type="component" value="Unplaced"/>
</dbReference>
<dbReference type="SUPFAM" id="SSF48403">
    <property type="entry name" value="Ankyrin repeat"/>
    <property type="match status" value="1"/>
</dbReference>
<dbReference type="GO" id="GO:0035556">
    <property type="term" value="P:intracellular signal transduction"/>
    <property type="evidence" value="ECO:0007669"/>
    <property type="project" value="InterPro"/>
</dbReference>
<feature type="repeat" description="ANK" evidence="2">
    <location>
        <begin position="76"/>
        <end position="108"/>
    </location>
</feature>
<dbReference type="GeneTree" id="ENSGT00390000006784"/>
<dbReference type="GO" id="GO:0016567">
    <property type="term" value="P:protein ubiquitination"/>
    <property type="evidence" value="ECO:0007669"/>
    <property type="project" value="UniProtKB-UniPathway"/>
</dbReference>
<reference evidence="4" key="2">
    <citation type="submission" date="2025-09" db="UniProtKB">
        <authorList>
            <consortium name="Ensembl"/>
        </authorList>
    </citation>
    <scope>IDENTIFICATION</scope>
</reference>
<dbReference type="UniPathway" id="UPA00143"/>
<name>A0A3Q2Y2G8_HIPCM</name>
<dbReference type="SMART" id="SM00969">
    <property type="entry name" value="SOCS_box"/>
    <property type="match status" value="1"/>
</dbReference>
<dbReference type="Pfam" id="PF12796">
    <property type="entry name" value="Ank_2"/>
    <property type="match status" value="1"/>
</dbReference>
<keyword evidence="2" id="KW-0040">ANK repeat</keyword>
<dbReference type="InterPro" id="IPR002110">
    <property type="entry name" value="Ankyrin_rpt"/>
</dbReference>
<proteinExistence type="predicted"/>
<comment type="pathway">
    <text evidence="1">Protein modification; protein ubiquitination.</text>
</comment>